<evidence type="ECO:0000256" key="3">
    <source>
        <dbReference type="ARBA" id="ARBA00022729"/>
    </source>
</evidence>
<dbReference type="SUPFAM" id="SSF53822">
    <property type="entry name" value="Periplasmic binding protein-like I"/>
    <property type="match status" value="1"/>
</dbReference>
<dbReference type="InterPro" id="IPR025997">
    <property type="entry name" value="SBP_2_dom"/>
</dbReference>
<dbReference type="Pfam" id="PF13407">
    <property type="entry name" value="Peripla_BP_4"/>
    <property type="match status" value="1"/>
</dbReference>
<comment type="similarity">
    <text evidence="2">Belongs to the bacterial solute-binding protein 2 family.</text>
</comment>
<comment type="subcellular location">
    <subcellularLocation>
        <location evidence="1">Cell envelope</location>
    </subcellularLocation>
</comment>
<dbReference type="PANTHER" id="PTHR46847:SF1">
    <property type="entry name" value="D-ALLOSE-BINDING PERIPLASMIC PROTEIN-RELATED"/>
    <property type="match status" value="1"/>
</dbReference>
<name>A0ABY4DE20_9SPIR</name>
<protein>
    <submittedName>
        <fullName evidence="6">Substrate-binding domain-containing protein</fullName>
    </submittedName>
</protein>
<feature type="signal peptide" evidence="4">
    <location>
        <begin position="1"/>
        <end position="20"/>
    </location>
</feature>
<evidence type="ECO:0000256" key="2">
    <source>
        <dbReference type="ARBA" id="ARBA00007639"/>
    </source>
</evidence>
<evidence type="ECO:0000256" key="4">
    <source>
        <dbReference type="SAM" id="SignalP"/>
    </source>
</evidence>
<keyword evidence="3 4" id="KW-0732">Signal</keyword>
<feature type="chain" id="PRO_5045267536" evidence="4">
    <location>
        <begin position="21"/>
        <end position="335"/>
    </location>
</feature>
<dbReference type="Proteomes" id="UP000829708">
    <property type="component" value="Chromosome"/>
</dbReference>
<feature type="domain" description="Periplasmic binding protein" evidence="5">
    <location>
        <begin position="34"/>
        <end position="303"/>
    </location>
</feature>
<accession>A0ABY4DE20</accession>
<sequence>MKKVLVLLLVLLVATSVVFAQGSKEAGAKKQLMGVVTPSADHGFTAESIRHSEAQVKALAAQYGFDYRFMTAAESSEQSNAVETILGMNPDVMVLWPVNGDELRSVAQSVMDAGVPLIVYDRFIPGLVPDAEISGDNVAIGEGAGVYFNEFFKDDLAKGKVNYLEFKGDSSTVPMERTNGFLSTASPNFNLVQSFVTNWSQQTAMEQMENFLNTKSKAEIESIKAIWTHDDEIVFGIVEALKNYHGSAKINIRLINGVSAGEGFMNLFENSGLSGIDFMTYTFSPSMVRDAIDLGLKVLQGEKLEKNYKVPTEMIDKTNYKTYMQGELYKVRYSL</sequence>
<dbReference type="PANTHER" id="PTHR46847">
    <property type="entry name" value="D-ALLOSE-BINDING PERIPLASMIC PROTEIN-RELATED"/>
    <property type="match status" value="1"/>
</dbReference>
<evidence type="ECO:0000259" key="5">
    <source>
        <dbReference type="Pfam" id="PF13407"/>
    </source>
</evidence>
<dbReference type="EMBL" id="CP094929">
    <property type="protein sequence ID" value="UOM52274.1"/>
    <property type="molecule type" value="Genomic_DNA"/>
</dbReference>
<reference evidence="7" key="1">
    <citation type="journal article" date="2024" name="J Bioinform Genom">
        <title>Complete genome sequence of the type strain bacterium Sphaerochaeta associata GLS2t (VKM B-2742)t.</title>
        <authorList>
            <person name="Troshina O.Y."/>
            <person name="Tepeeva A.N."/>
            <person name="Arzamasceva V.O."/>
            <person name="Whitman W.B."/>
            <person name="Varghese N."/>
            <person name="Shapiro N."/>
            <person name="Woyke T."/>
            <person name="Kripides N.C."/>
            <person name="Vasilenko O.V."/>
        </authorList>
    </citation>
    <scope>NUCLEOTIDE SEQUENCE [LARGE SCALE GENOMIC DNA]</scope>
    <source>
        <strain evidence="7">GLS2T</strain>
    </source>
</reference>
<dbReference type="Gene3D" id="3.40.50.2300">
    <property type="match status" value="2"/>
</dbReference>
<keyword evidence="7" id="KW-1185">Reference proteome</keyword>
<evidence type="ECO:0000256" key="1">
    <source>
        <dbReference type="ARBA" id="ARBA00004196"/>
    </source>
</evidence>
<dbReference type="RefSeq" id="WP_244774397.1">
    <property type="nucleotide sequence ID" value="NZ_CP094929.1"/>
</dbReference>
<evidence type="ECO:0000313" key="6">
    <source>
        <dbReference type="EMBL" id="UOM52274.1"/>
    </source>
</evidence>
<dbReference type="InterPro" id="IPR028082">
    <property type="entry name" value="Peripla_BP_I"/>
</dbReference>
<evidence type="ECO:0000313" key="7">
    <source>
        <dbReference type="Proteomes" id="UP000829708"/>
    </source>
</evidence>
<organism evidence="6 7">
    <name type="scientific">Sphaerochaeta associata</name>
    <dbReference type="NCBI Taxonomy" id="1129264"/>
    <lineage>
        <taxon>Bacteria</taxon>
        <taxon>Pseudomonadati</taxon>
        <taxon>Spirochaetota</taxon>
        <taxon>Spirochaetia</taxon>
        <taxon>Spirochaetales</taxon>
        <taxon>Sphaerochaetaceae</taxon>
        <taxon>Sphaerochaeta</taxon>
    </lineage>
</organism>
<proteinExistence type="inferred from homology"/>
<gene>
    <name evidence="6" type="ORF">MUG09_05735</name>
</gene>